<dbReference type="InterPro" id="IPR001509">
    <property type="entry name" value="Epimerase_deHydtase"/>
</dbReference>
<dbReference type="Proteomes" id="UP001324287">
    <property type="component" value="Chromosome"/>
</dbReference>
<evidence type="ECO:0000313" key="4">
    <source>
        <dbReference type="Proteomes" id="UP001324287"/>
    </source>
</evidence>
<dbReference type="PANTHER" id="PTHR43000">
    <property type="entry name" value="DTDP-D-GLUCOSE 4,6-DEHYDRATASE-RELATED"/>
    <property type="match status" value="1"/>
</dbReference>
<organism evidence="3 4">
    <name type="scientific">Blastococcus brunescens</name>
    <dbReference type="NCBI Taxonomy" id="1564165"/>
    <lineage>
        <taxon>Bacteria</taxon>
        <taxon>Bacillati</taxon>
        <taxon>Actinomycetota</taxon>
        <taxon>Actinomycetes</taxon>
        <taxon>Geodermatophilales</taxon>
        <taxon>Geodermatophilaceae</taxon>
        <taxon>Blastococcus</taxon>
    </lineage>
</organism>
<dbReference type="SUPFAM" id="SSF51735">
    <property type="entry name" value="NAD(P)-binding Rossmann-fold domains"/>
    <property type="match status" value="1"/>
</dbReference>
<comment type="similarity">
    <text evidence="1">Belongs to the NAD(P)-dependent epimerase/dehydratase family.</text>
</comment>
<evidence type="ECO:0000259" key="2">
    <source>
        <dbReference type="Pfam" id="PF01370"/>
    </source>
</evidence>
<dbReference type="RefSeq" id="WP_324274291.1">
    <property type="nucleotide sequence ID" value="NZ_CP141261.1"/>
</dbReference>
<dbReference type="InterPro" id="IPR036291">
    <property type="entry name" value="NAD(P)-bd_dom_sf"/>
</dbReference>
<feature type="domain" description="NAD-dependent epimerase/dehydratase" evidence="2">
    <location>
        <begin position="5"/>
        <end position="236"/>
    </location>
</feature>
<dbReference type="Gene3D" id="3.90.25.10">
    <property type="entry name" value="UDP-galactose 4-epimerase, domain 1"/>
    <property type="match status" value="1"/>
</dbReference>
<dbReference type="Pfam" id="PF01370">
    <property type="entry name" value="Epimerase"/>
    <property type="match status" value="1"/>
</dbReference>
<proteinExistence type="inferred from homology"/>
<evidence type="ECO:0000256" key="1">
    <source>
        <dbReference type="ARBA" id="ARBA00007637"/>
    </source>
</evidence>
<name>A0ABZ1AXT8_9ACTN</name>
<gene>
    <name evidence="3" type="ORF">U6N30_24240</name>
</gene>
<sequence>MADCLVIGGNGFIGSHVVDSLVDRGHSVTVFDRHRPGPPRFTDPSVRVVHGDFLNAADVRNAVRDQEVVLHLLSTTDPATAEGDPTIDIRTNITSSVQLFQVCAEAGVARVYYASSGGAIYGDQDQQVFRETDVTLPVSPYAIGKQAIESYLRYFSRTSALESTTFRISNPYGPRQNPLKRQGVIPIFLRRVADGQPLTVFGDGSMIRDYLYVADLAEMIAEVVTAGARESLYNVGSGVGTSISELVRTIEEVTGRDVQVENRPRPATFVDHVVLSVERFEKEFATRATTSLPDGIRRTWEEITSNG</sequence>
<protein>
    <submittedName>
        <fullName evidence="3">NAD-dependent epimerase/dehydratase family protein</fullName>
    </submittedName>
</protein>
<dbReference type="Gene3D" id="3.40.50.720">
    <property type="entry name" value="NAD(P)-binding Rossmann-like Domain"/>
    <property type="match status" value="1"/>
</dbReference>
<keyword evidence="4" id="KW-1185">Reference proteome</keyword>
<accession>A0ABZ1AXT8</accession>
<dbReference type="EMBL" id="CP141261">
    <property type="protein sequence ID" value="WRL62942.1"/>
    <property type="molecule type" value="Genomic_DNA"/>
</dbReference>
<evidence type="ECO:0000313" key="3">
    <source>
        <dbReference type="EMBL" id="WRL62942.1"/>
    </source>
</evidence>
<reference evidence="3 4" key="1">
    <citation type="submission" date="2023-12" db="EMBL/GenBank/DDBJ databases">
        <title>Blastococcus brunescens sp. nov., an actonobacterium isolated from sandstone collected in sahara desert.</title>
        <authorList>
            <person name="Gtari M."/>
            <person name="Ghodhbane F."/>
        </authorList>
    </citation>
    <scope>NUCLEOTIDE SEQUENCE [LARGE SCALE GENOMIC DNA]</scope>
    <source>
        <strain evidence="3 4">BMG 8361</strain>
    </source>
</reference>